<evidence type="ECO:0000256" key="1">
    <source>
        <dbReference type="ARBA" id="ARBA00001936"/>
    </source>
</evidence>
<dbReference type="InterPro" id="IPR004218">
    <property type="entry name" value="GSHS_ATP-bd"/>
</dbReference>
<reference evidence="12 13" key="1">
    <citation type="submission" date="2018-12" db="EMBL/GenBank/DDBJ databases">
        <title>Complete genome sequencing of Tabrizicola sp. K13M18.</title>
        <authorList>
            <person name="Bae J.-W."/>
        </authorList>
    </citation>
    <scope>NUCLEOTIDE SEQUENCE [LARGE SCALE GENOMIC DNA]</scope>
    <source>
        <strain evidence="12 13">K13M18</strain>
    </source>
</reference>
<keyword evidence="8" id="KW-0460">Magnesium</keyword>
<dbReference type="OrthoDB" id="9785415at2"/>
<evidence type="ECO:0000256" key="2">
    <source>
        <dbReference type="ARBA" id="ARBA00001946"/>
    </source>
</evidence>
<dbReference type="SUPFAM" id="SSF56059">
    <property type="entry name" value="Glutathione synthetase ATP-binding domain-like"/>
    <property type="match status" value="1"/>
</dbReference>
<comment type="pathway">
    <text evidence="10">Sulfur metabolism; glutathione biosynthesis; glutathione from L-cysteine and L-glutamate: step 2/2.</text>
</comment>
<evidence type="ECO:0000256" key="4">
    <source>
        <dbReference type="ARBA" id="ARBA00022684"/>
    </source>
</evidence>
<evidence type="ECO:0000256" key="10">
    <source>
        <dbReference type="HAMAP-Rule" id="MF_00162"/>
    </source>
</evidence>
<dbReference type="NCBIfam" id="NF003573">
    <property type="entry name" value="PRK05246.1"/>
    <property type="match status" value="1"/>
</dbReference>
<dbReference type="Proteomes" id="UP000282002">
    <property type="component" value="Chromosome"/>
</dbReference>
<sequence>MPLKIALQMDPIGSVNIHADSTFRIAIEAQERGHSLFYYTPDRLAFVEGRVTARGWWIALRWEVGNHVSYGEETEVDLREMDVVWLRQDPPFDMGYITTTHLLEMIHPQTLVVNDPFWVRNSPEKLLVLRFPDLTPPTAIARDLATIRAFKARHGDVILKPLYGNGGAGVFRLDPGDRNLASLHELFMGINREPLIVQKFLPAVEKGDKRIILVDGEPVGAINRVPLAGETRSNMHAGGRPEKVGLTERDLEICRKIGPVLREKGQVFVGIDVIGDWLTEINVTSPTGIQELERFDGTNAAALIWDVIEAKRGL</sequence>
<keyword evidence="5" id="KW-0479">Metal-binding</keyword>
<gene>
    <name evidence="10" type="primary">gshB</name>
    <name evidence="12" type="ORF">EI545_13975</name>
</gene>
<keyword evidence="4 10" id="KW-0317">Glutathione biosynthesis</keyword>
<dbReference type="InterPro" id="IPR013815">
    <property type="entry name" value="ATP_grasp_subdomain_1"/>
</dbReference>
<dbReference type="AlphaFoldDB" id="A0A3S8U8J1"/>
<dbReference type="InterPro" id="IPR004215">
    <property type="entry name" value="GSHS_N"/>
</dbReference>
<dbReference type="GO" id="GO:0046872">
    <property type="term" value="F:metal ion binding"/>
    <property type="evidence" value="ECO:0007669"/>
    <property type="project" value="UniProtKB-KW"/>
</dbReference>
<dbReference type="Pfam" id="PF02951">
    <property type="entry name" value="GSH-S_N"/>
    <property type="match status" value="1"/>
</dbReference>
<dbReference type="GO" id="GO:0005737">
    <property type="term" value="C:cytoplasm"/>
    <property type="evidence" value="ECO:0007669"/>
    <property type="project" value="TreeGrafter"/>
</dbReference>
<dbReference type="EMBL" id="CP034328">
    <property type="protein sequence ID" value="AZL59845.1"/>
    <property type="molecule type" value="Genomic_DNA"/>
</dbReference>
<feature type="domain" description="ATP-grasp" evidence="11">
    <location>
        <begin position="125"/>
        <end position="309"/>
    </location>
</feature>
<dbReference type="PANTHER" id="PTHR21621">
    <property type="entry name" value="RIBOSOMAL PROTEIN S6 MODIFICATION PROTEIN"/>
    <property type="match status" value="1"/>
</dbReference>
<proteinExistence type="inferred from homology"/>
<dbReference type="InterPro" id="IPR016185">
    <property type="entry name" value="PreATP-grasp_dom_sf"/>
</dbReference>
<dbReference type="GO" id="GO:0005524">
    <property type="term" value="F:ATP binding"/>
    <property type="evidence" value="ECO:0007669"/>
    <property type="project" value="UniProtKB-UniRule"/>
</dbReference>
<evidence type="ECO:0000259" key="11">
    <source>
        <dbReference type="PROSITE" id="PS50975"/>
    </source>
</evidence>
<dbReference type="PROSITE" id="PS50975">
    <property type="entry name" value="ATP_GRASP"/>
    <property type="match status" value="1"/>
</dbReference>
<evidence type="ECO:0000256" key="7">
    <source>
        <dbReference type="ARBA" id="ARBA00022840"/>
    </source>
</evidence>
<evidence type="ECO:0000256" key="6">
    <source>
        <dbReference type="ARBA" id="ARBA00022741"/>
    </source>
</evidence>
<keyword evidence="7 10" id="KW-0067">ATP-binding</keyword>
<dbReference type="InterPro" id="IPR011761">
    <property type="entry name" value="ATP-grasp"/>
</dbReference>
<evidence type="ECO:0000256" key="9">
    <source>
        <dbReference type="ARBA" id="ARBA00023211"/>
    </source>
</evidence>
<dbReference type="PANTHER" id="PTHR21621:SF4">
    <property type="entry name" value="GLUTATHIONE SYNTHETASE"/>
    <property type="match status" value="1"/>
</dbReference>
<comment type="cofactor">
    <cofactor evidence="2">
        <name>Mg(2+)</name>
        <dbReference type="ChEBI" id="CHEBI:18420"/>
    </cofactor>
</comment>
<keyword evidence="6 10" id="KW-0547">Nucleotide-binding</keyword>
<dbReference type="UniPathway" id="UPA00142">
    <property type="reaction ID" value="UER00210"/>
</dbReference>
<evidence type="ECO:0000256" key="8">
    <source>
        <dbReference type="ARBA" id="ARBA00022842"/>
    </source>
</evidence>
<keyword evidence="13" id="KW-1185">Reference proteome</keyword>
<dbReference type="Gene3D" id="3.30.1490.20">
    <property type="entry name" value="ATP-grasp fold, A domain"/>
    <property type="match status" value="1"/>
</dbReference>
<protein>
    <recommendedName>
        <fullName evidence="10">Glutathione synthetase</fullName>
        <ecNumber evidence="10">6.3.2.3</ecNumber>
    </recommendedName>
    <alternativeName>
        <fullName evidence="10">GSH synthetase</fullName>
        <shortName evidence="10">GSH-S</shortName>
        <shortName evidence="10">GSHase</shortName>
    </alternativeName>
    <alternativeName>
        <fullName evidence="10">Glutathione synthase</fullName>
    </alternativeName>
</protein>
<dbReference type="SUPFAM" id="SSF52440">
    <property type="entry name" value="PreATP-grasp domain"/>
    <property type="match status" value="1"/>
</dbReference>
<dbReference type="KEGG" id="taw:EI545_13975"/>
<comment type="similarity">
    <text evidence="10">Belongs to the prokaryotic GSH synthase family.</text>
</comment>
<dbReference type="NCBIfam" id="TIGR01380">
    <property type="entry name" value="glut_syn"/>
    <property type="match status" value="1"/>
</dbReference>
<evidence type="ECO:0000313" key="13">
    <source>
        <dbReference type="Proteomes" id="UP000282002"/>
    </source>
</evidence>
<comment type="catalytic activity">
    <reaction evidence="10">
        <text>gamma-L-glutamyl-L-cysteine + glycine + ATP = glutathione + ADP + phosphate + H(+)</text>
        <dbReference type="Rhea" id="RHEA:13557"/>
        <dbReference type="ChEBI" id="CHEBI:15378"/>
        <dbReference type="ChEBI" id="CHEBI:30616"/>
        <dbReference type="ChEBI" id="CHEBI:43474"/>
        <dbReference type="ChEBI" id="CHEBI:57305"/>
        <dbReference type="ChEBI" id="CHEBI:57925"/>
        <dbReference type="ChEBI" id="CHEBI:58173"/>
        <dbReference type="ChEBI" id="CHEBI:456216"/>
        <dbReference type="EC" id="6.3.2.3"/>
    </reaction>
</comment>
<dbReference type="RefSeq" id="WP_125326040.1">
    <property type="nucleotide sequence ID" value="NZ_CP034328.1"/>
</dbReference>
<keyword evidence="3 10" id="KW-0436">Ligase</keyword>
<evidence type="ECO:0000256" key="5">
    <source>
        <dbReference type="ARBA" id="ARBA00022723"/>
    </source>
</evidence>
<dbReference type="Gene3D" id="3.30.470.20">
    <property type="entry name" value="ATP-grasp fold, B domain"/>
    <property type="match status" value="1"/>
</dbReference>
<dbReference type="InterPro" id="IPR006284">
    <property type="entry name" value="Glut_synth_pro"/>
</dbReference>
<dbReference type="HAMAP" id="MF_00162">
    <property type="entry name" value="GSH_S"/>
    <property type="match status" value="1"/>
</dbReference>
<evidence type="ECO:0000313" key="12">
    <source>
        <dbReference type="EMBL" id="AZL59845.1"/>
    </source>
</evidence>
<name>A0A3S8U8J1_9RHOB</name>
<dbReference type="GO" id="GO:0004363">
    <property type="term" value="F:glutathione synthase activity"/>
    <property type="evidence" value="ECO:0007669"/>
    <property type="project" value="UniProtKB-UniRule"/>
</dbReference>
<dbReference type="Pfam" id="PF02955">
    <property type="entry name" value="GSH-S_ATP"/>
    <property type="match status" value="1"/>
</dbReference>
<comment type="cofactor">
    <cofactor evidence="1">
        <name>Mn(2+)</name>
        <dbReference type="ChEBI" id="CHEBI:29035"/>
    </cofactor>
</comment>
<organism evidence="12 13">
    <name type="scientific">Tabrizicola piscis</name>
    <dbReference type="NCBI Taxonomy" id="2494374"/>
    <lineage>
        <taxon>Bacteria</taxon>
        <taxon>Pseudomonadati</taxon>
        <taxon>Pseudomonadota</taxon>
        <taxon>Alphaproteobacteria</taxon>
        <taxon>Rhodobacterales</taxon>
        <taxon>Paracoccaceae</taxon>
        <taxon>Tabrizicola</taxon>
    </lineage>
</organism>
<dbReference type="Gene3D" id="3.40.50.20">
    <property type="match status" value="1"/>
</dbReference>
<accession>A0A3S8U8J1</accession>
<evidence type="ECO:0000256" key="3">
    <source>
        <dbReference type="ARBA" id="ARBA00022598"/>
    </source>
</evidence>
<dbReference type="EC" id="6.3.2.3" evidence="10"/>
<keyword evidence="9" id="KW-0464">Manganese</keyword>